<name>A0ACB6Q9A4_9PLEO</name>
<reference evidence="1" key="1">
    <citation type="journal article" date="2020" name="Stud. Mycol.">
        <title>101 Dothideomycetes genomes: a test case for predicting lifestyles and emergence of pathogens.</title>
        <authorList>
            <person name="Haridas S."/>
            <person name="Albert R."/>
            <person name="Binder M."/>
            <person name="Bloem J."/>
            <person name="Labutti K."/>
            <person name="Salamov A."/>
            <person name="Andreopoulos B."/>
            <person name="Baker S."/>
            <person name="Barry K."/>
            <person name="Bills G."/>
            <person name="Bluhm B."/>
            <person name="Cannon C."/>
            <person name="Castanera R."/>
            <person name="Culley D."/>
            <person name="Daum C."/>
            <person name="Ezra D."/>
            <person name="Gonzalez J."/>
            <person name="Henrissat B."/>
            <person name="Kuo A."/>
            <person name="Liang C."/>
            <person name="Lipzen A."/>
            <person name="Lutzoni F."/>
            <person name="Magnuson J."/>
            <person name="Mondo S."/>
            <person name="Nolan M."/>
            <person name="Ohm R."/>
            <person name="Pangilinan J."/>
            <person name="Park H.-J."/>
            <person name="Ramirez L."/>
            <person name="Alfaro M."/>
            <person name="Sun H."/>
            <person name="Tritt A."/>
            <person name="Yoshinaga Y."/>
            <person name="Zwiers L.-H."/>
            <person name="Turgeon B."/>
            <person name="Goodwin S."/>
            <person name="Spatafora J."/>
            <person name="Crous P."/>
            <person name="Grigoriev I."/>
        </authorList>
    </citation>
    <scope>NUCLEOTIDE SEQUENCE</scope>
    <source>
        <strain evidence="1">ATCC 200398</strain>
    </source>
</reference>
<evidence type="ECO:0000313" key="2">
    <source>
        <dbReference type="Proteomes" id="UP000799755"/>
    </source>
</evidence>
<dbReference type="EMBL" id="MU003563">
    <property type="protein sequence ID" value="KAF2462725.1"/>
    <property type="molecule type" value="Genomic_DNA"/>
</dbReference>
<sequence>MSTFRGDAGQGSSKSPLVSTPVVFFGKRKTDIKRSKRRESSLYITSLQSWLLTQATHAGVLLISKNITTNDVVEARRADSFELSEIEDWKVPQHNPTLMALMETARKKAHLGPTSPVPLRFLFLLVPSTTSACTGCVFLSYMDCLMFHIRQQVGSEKTSMSKEAFGPNTFRNHISNSQVRFQDQSLAPPQHSRILCIVDPTFYQTLKLACLRGMRHSPSFIQTAPAPNLWRPFSSSSSNDSETSHTLSNDGSLPLAWTLSPPSDSLQILFNFPVCGKADRGKPGGLPIRQWYIGTCCYNELRSYKSASTVVAEKLIAIVQGPKSTEKRKRWRGFKYALASTWKKKDVSALQMRLAEIRQRQY</sequence>
<proteinExistence type="predicted"/>
<evidence type="ECO:0000313" key="1">
    <source>
        <dbReference type="EMBL" id="KAF2462725.1"/>
    </source>
</evidence>
<gene>
    <name evidence="1" type="ORF">BDR25DRAFT_363567</name>
</gene>
<dbReference type="Proteomes" id="UP000799755">
    <property type="component" value="Unassembled WGS sequence"/>
</dbReference>
<accession>A0ACB6Q9A4</accession>
<comment type="caution">
    <text evidence="1">The sequence shown here is derived from an EMBL/GenBank/DDBJ whole genome shotgun (WGS) entry which is preliminary data.</text>
</comment>
<protein>
    <submittedName>
        <fullName evidence="1">Uncharacterized protein</fullName>
    </submittedName>
</protein>
<keyword evidence="2" id="KW-1185">Reference proteome</keyword>
<organism evidence="1 2">
    <name type="scientific">Lindgomyces ingoldianus</name>
    <dbReference type="NCBI Taxonomy" id="673940"/>
    <lineage>
        <taxon>Eukaryota</taxon>
        <taxon>Fungi</taxon>
        <taxon>Dikarya</taxon>
        <taxon>Ascomycota</taxon>
        <taxon>Pezizomycotina</taxon>
        <taxon>Dothideomycetes</taxon>
        <taxon>Pleosporomycetidae</taxon>
        <taxon>Pleosporales</taxon>
        <taxon>Lindgomycetaceae</taxon>
        <taxon>Lindgomyces</taxon>
    </lineage>
</organism>